<dbReference type="Proteomes" id="UP001059934">
    <property type="component" value="Chromosome"/>
</dbReference>
<accession>A0ABY5TPN2</accession>
<protein>
    <submittedName>
        <fullName evidence="2">GntR family transcriptional regulator</fullName>
    </submittedName>
</protein>
<evidence type="ECO:0000313" key="3">
    <source>
        <dbReference type="Proteomes" id="UP001059934"/>
    </source>
</evidence>
<feature type="transmembrane region" description="Helical" evidence="1">
    <location>
        <begin position="12"/>
        <end position="32"/>
    </location>
</feature>
<keyword evidence="3" id="KW-1185">Reference proteome</keyword>
<gene>
    <name evidence="2" type="ORF">NYF23_04085</name>
</gene>
<keyword evidence="1" id="KW-1133">Transmembrane helix</keyword>
<evidence type="ECO:0000313" key="2">
    <source>
        <dbReference type="EMBL" id="UVW35798.1"/>
    </source>
</evidence>
<name>A0ABY5TPN2_9GAMM</name>
<keyword evidence="1" id="KW-0812">Transmembrane</keyword>
<keyword evidence="1" id="KW-0472">Membrane</keyword>
<feature type="transmembrane region" description="Helical" evidence="1">
    <location>
        <begin position="41"/>
        <end position="62"/>
    </location>
</feature>
<evidence type="ECO:0000256" key="1">
    <source>
        <dbReference type="SAM" id="Phobius"/>
    </source>
</evidence>
<proteinExistence type="predicted"/>
<reference evidence="2" key="1">
    <citation type="submission" date="2022-08" db="EMBL/GenBank/DDBJ databases">
        <title>Catabolic pathway analysis in culturable SAR92 clade bacteria reveals their overlooked roles in DMSP degradation in coastal seas.</title>
        <authorList>
            <person name="He X."/>
            <person name="Zhang X."/>
            <person name="Zhang Y."/>
        </authorList>
    </citation>
    <scope>NUCLEOTIDE SEQUENCE</scope>
    <source>
        <strain evidence="2">H455</strain>
    </source>
</reference>
<dbReference type="EMBL" id="CP103416">
    <property type="protein sequence ID" value="UVW35798.1"/>
    <property type="molecule type" value="Genomic_DNA"/>
</dbReference>
<sequence>MLSEPDGVNKTVFLAVLFVLIGCCIDIGKYLFWAQRQRSPYFVGLSLTLMTFSWLASCAFFMSSEASLLQEAQTNTGEYVALQHRIEGLTQEISHHERLLDNRLNSSYHKQWEAGEGDANTIAKLRVSLNVLIERLPSAGRENAAEQVPTAQFFKQVGEAMNVSVDTARIIGYGVLSLLLEVSTLGMISLVQVFRADMKAGGRANSDGKGAFIHNSDQLNLAAQQAVIQLICDILSGQVPPVFRKLRAAEYGVDHSVIQQVLKNLHAIGLLEDGKRNSYKLREGLKLNDMHEEKTQ</sequence>
<organism evidence="2 3">
    <name type="scientific">SAR92 clade bacterium H455</name>
    <dbReference type="NCBI Taxonomy" id="2974818"/>
    <lineage>
        <taxon>Bacteria</taxon>
        <taxon>Pseudomonadati</taxon>
        <taxon>Pseudomonadota</taxon>
        <taxon>Gammaproteobacteria</taxon>
        <taxon>Cellvibrionales</taxon>
        <taxon>Porticoccaceae</taxon>
        <taxon>SAR92 clade</taxon>
    </lineage>
</organism>